<proteinExistence type="predicted"/>
<comment type="caution">
    <text evidence="4">The sequence shown here is derived from an EMBL/GenBank/DDBJ whole genome shotgun (WGS) entry which is preliminary data.</text>
</comment>
<evidence type="ECO:0000313" key="4">
    <source>
        <dbReference type="EMBL" id="MCJ8211866.1"/>
    </source>
</evidence>
<dbReference type="SUPFAM" id="SSF56601">
    <property type="entry name" value="beta-lactamase/transpeptidase-like"/>
    <property type="match status" value="1"/>
</dbReference>
<dbReference type="Proteomes" id="UP001139450">
    <property type="component" value="Unassembled WGS sequence"/>
</dbReference>
<dbReference type="InterPro" id="IPR011990">
    <property type="entry name" value="TPR-like_helical_dom_sf"/>
</dbReference>
<dbReference type="SUPFAM" id="SSF48452">
    <property type="entry name" value="TPR-like"/>
    <property type="match status" value="1"/>
</dbReference>
<dbReference type="Gene3D" id="3.40.710.10">
    <property type="entry name" value="DD-peptidase/beta-lactamase superfamily"/>
    <property type="match status" value="1"/>
</dbReference>
<keyword evidence="1" id="KW-0802">TPR repeat</keyword>
<evidence type="ECO:0000259" key="3">
    <source>
        <dbReference type="Pfam" id="PF00144"/>
    </source>
</evidence>
<keyword evidence="5" id="KW-1185">Reference proteome</keyword>
<feature type="chain" id="PRO_5040956204" evidence="2">
    <location>
        <begin position="21"/>
        <end position="485"/>
    </location>
</feature>
<dbReference type="SMART" id="SM00028">
    <property type="entry name" value="TPR"/>
    <property type="match status" value="1"/>
</dbReference>
<dbReference type="InterPro" id="IPR001466">
    <property type="entry name" value="Beta-lactam-related"/>
</dbReference>
<dbReference type="AlphaFoldDB" id="A0A9X1X796"/>
<dbReference type="Pfam" id="PF13181">
    <property type="entry name" value="TPR_8"/>
    <property type="match status" value="1"/>
</dbReference>
<sequence>MFNFLKKAFFILLFTSSIQAANAQADSVDLFINKQMQKGKIPGLQLAIVRHGKIIKTGNYGYANLQDSIPVTNETVFTINSITKAFVGVAVIQLMEAGKLKLDAPISDYLTGLPESWKPVTVQQLLSHTSGLPDIVDEDESVMIAGDPEEAWNKVITMPNVFKPGEKFSYNQTNYLLLGRIIHRLSGMPFQQFILKEQLEKVGMPKTISSGFGATKTIVAHAAGGYQFSRGQLNNMFFSFPPFLQAAAGMSSTAKEMADWVIALQQHQLFKQASSLATLWKPAKLNNGRPGGFSSLLNGYAAGWPVVDRAEHPAVAPVGGNRSALFVYPDDDLSIIILTNLSGAAPDKFIDELAGLFIPDMKEANGFGLSPSLKILKRVLDTKRYQNAISEVTKLKKNNPHFLLTENEVNNWGYNLISQKKLKEALEIFRLNVYLFPASANVYDSLGELYEELGNTDLAIQNYERSLKLDPKNENAGRHLKQLRN</sequence>
<reference evidence="4" key="1">
    <citation type="submission" date="2022-04" db="EMBL/GenBank/DDBJ databases">
        <title>Mucilaginibacter sp. RS28 isolated from freshwater.</title>
        <authorList>
            <person name="Ko S.-R."/>
        </authorList>
    </citation>
    <scope>NUCLEOTIDE SEQUENCE</scope>
    <source>
        <strain evidence="4">RS28</strain>
    </source>
</reference>
<dbReference type="RefSeq" id="WP_245132871.1">
    <property type="nucleotide sequence ID" value="NZ_JALJEJ010000013.1"/>
</dbReference>
<dbReference type="PROSITE" id="PS50005">
    <property type="entry name" value="TPR"/>
    <property type="match status" value="1"/>
</dbReference>
<organism evidence="4 5">
    <name type="scientific">Mucilaginibacter straminoryzae</name>
    <dbReference type="NCBI Taxonomy" id="2932774"/>
    <lineage>
        <taxon>Bacteria</taxon>
        <taxon>Pseudomonadati</taxon>
        <taxon>Bacteroidota</taxon>
        <taxon>Sphingobacteriia</taxon>
        <taxon>Sphingobacteriales</taxon>
        <taxon>Sphingobacteriaceae</taxon>
        <taxon>Mucilaginibacter</taxon>
    </lineage>
</organism>
<name>A0A9X1X796_9SPHI</name>
<dbReference type="PANTHER" id="PTHR46825">
    <property type="entry name" value="D-ALANYL-D-ALANINE-CARBOXYPEPTIDASE/ENDOPEPTIDASE AMPH"/>
    <property type="match status" value="1"/>
</dbReference>
<dbReference type="Gene3D" id="1.25.40.10">
    <property type="entry name" value="Tetratricopeptide repeat domain"/>
    <property type="match status" value="1"/>
</dbReference>
<dbReference type="Pfam" id="PF00144">
    <property type="entry name" value="Beta-lactamase"/>
    <property type="match status" value="1"/>
</dbReference>
<dbReference type="PANTHER" id="PTHR46825:SF9">
    <property type="entry name" value="BETA-LACTAMASE-RELATED DOMAIN-CONTAINING PROTEIN"/>
    <property type="match status" value="1"/>
</dbReference>
<accession>A0A9X1X796</accession>
<dbReference type="InterPro" id="IPR012338">
    <property type="entry name" value="Beta-lactam/transpept-like"/>
</dbReference>
<dbReference type="EMBL" id="JALJEJ010000013">
    <property type="protein sequence ID" value="MCJ8211866.1"/>
    <property type="molecule type" value="Genomic_DNA"/>
</dbReference>
<keyword evidence="2" id="KW-0732">Signal</keyword>
<gene>
    <name evidence="4" type="ORF">MUY27_19260</name>
</gene>
<dbReference type="InterPro" id="IPR019734">
    <property type="entry name" value="TPR_rpt"/>
</dbReference>
<evidence type="ECO:0000256" key="2">
    <source>
        <dbReference type="SAM" id="SignalP"/>
    </source>
</evidence>
<feature type="domain" description="Beta-lactamase-related" evidence="3">
    <location>
        <begin position="31"/>
        <end position="351"/>
    </location>
</feature>
<dbReference type="InterPro" id="IPR050491">
    <property type="entry name" value="AmpC-like"/>
</dbReference>
<evidence type="ECO:0000313" key="5">
    <source>
        <dbReference type="Proteomes" id="UP001139450"/>
    </source>
</evidence>
<feature type="signal peptide" evidence="2">
    <location>
        <begin position="1"/>
        <end position="20"/>
    </location>
</feature>
<dbReference type="PROSITE" id="PS50293">
    <property type="entry name" value="TPR_REGION"/>
    <property type="match status" value="1"/>
</dbReference>
<protein>
    <submittedName>
        <fullName evidence="4">Beta-lactamase family protein</fullName>
    </submittedName>
</protein>
<evidence type="ECO:0000256" key="1">
    <source>
        <dbReference type="PROSITE-ProRule" id="PRU00339"/>
    </source>
</evidence>
<feature type="repeat" description="TPR" evidence="1">
    <location>
        <begin position="440"/>
        <end position="473"/>
    </location>
</feature>